<keyword evidence="2" id="KW-0805">Transcription regulation</keyword>
<evidence type="ECO:0000256" key="1">
    <source>
        <dbReference type="ARBA" id="ARBA00022553"/>
    </source>
</evidence>
<dbReference type="EMBL" id="JAEQMY010000001">
    <property type="protein sequence ID" value="MBL0402656.1"/>
    <property type="molecule type" value="Genomic_DNA"/>
</dbReference>
<evidence type="ECO:0000256" key="4">
    <source>
        <dbReference type="PROSITE-ProRule" id="PRU00169"/>
    </source>
</evidence>
<feature type="domain" description="Response regulatory" evidence="5">
    <location>
        <begin position="12"/>
        <end position="112"/>
    </location>
</feature>
<keyword evidence="1 4" id="KW-0597">Phosphoprotein</keyword>
<dbReference type="Pfam" id="PF00072">
    <property type="entry name" value="Response_reg"/>
    <property type="match status" value="1"/>
</dbReference>
<evidence type="ECO:0000313" key="7">
    <source>
        <dbReference type="Proteomes" id="UP000605848"/>
    </source>
</evidence>
<reference evidence="6" key="1">
    <citation type="submission" date="2021-01" db="EMBL/GenBank/DDBJ databases">
        <title>Microvirga sp.</title>
        <authorList>
            <person name="Kim M.K."/>
        </authorList>
    </citation>
    <scope>NUCLEOTIDE SEQUENCE</scope>
    <source>
        <strain evidence="6">5420S-16</strain>
    </source>
</reference>
<organism evidence="6 7">
    <name type="scientific">Microvirga aerilata</name>
    <dbReference type="NCBI Taxonomy" id="670292"/>
    <lineage>
        <taxon>Bacteria</taxon>
        <taxon>Pseudomonadati</taxon>
        <taxon>Pseudomonadota</taxon>
        <taxon>Alphaproteobacteria</taxon>
        <taxon>Hyphomicrobiales</taxon>
        <taxon>Methylobacteriaceae</taxon>
        <taxon>Microvirga</taxon>
    </lineage>
</organism>
<evidence type="ECO:0000256" key="3">
    <source>
        <dbReference type="ARBA" id="ARBA00023163"/>
    </source>
</evidence>
<dbReference type="InterPro" id="IPR050595">
    <property type="entry name" value="Bact_response_regulator"/>
</dbReference>
<proteinExistence type="predicted"/>
<dbReference type="Proteomes" id="UP000605848">
    <property type="component" value="Unassembled WGS sequence"/>
</dbReference>
<comment type="caution">
    <text evidence="6">The sequence shown here is derived from an EMBL/GenBank/DDBJ whole genome shotgun (WGS) entry which is preliminary data.</text>
</comment>
<dbReference type="Gene3D" id="3.40.50.2300">
    <property type="match status" value="1"/>
</dbReference>
<dbReference type="InterPro" id="IPR011006">
    <property type="entry name" value="CheY-like_superfamily"/>
</dbReference>
<dbReference type="PANTHER" id="PTHR44591">
    <property type="entry name" value="STRESS RESPONSE REGULATOR PROTEIN 1"/>
    <property type="match status" value="1"/>
</dbReference>
<feature type="modified residue" description="4-aspartylphosphate" evidence="4">
    <location>
        <position position="63"/>
    </location>
</feature>
<dbReference type="PROSITE" id="PS50110">
    <property type="entry name" value="RESPONSE_REGULATORY"/>
    <property type="match status" value="1"/>
</dbReference>
<dbReference type="SMART" id="SM00448">
    <property type="entry name" value="REC"/>
    <property type="match status" value="1"/>
</dbReference>
<dbReference type="SUPFAM" id="SSF52172">
    <property type="entry name" value="CheY-like"/>
    <property type="match status" value="1"/>
</dbReference>
<dbReference type="InterPro" id="IPR001789">
    <property type="entry name" value="Sig_transdc_resp-reg_receiver"/>
</dbReference>
<protein>
    <submittedName>
        <fullName evidence="6">Response regulator</fullName>
    </submittedName>
</protein>
<dbReference type="PANTHER" id="PTHR44591:SF3">
    <property type="entry name" value="RESPONSE REGULATORY DOMAIN-CONTAINING PROTEIN"/>
    <property type="match status" value="1"/>
</dbReference>
<keyword evidence="7" id="KW-1185">Reference proteome</keyword>
<keyword evidence="3" id="KW-0804">Transcription</keyword>
<evidence type="ECO:0000256" key="2">
    <source>
        <dbReference type="ARBA" id="ARBA00023015"/>
    </source>
</evidence>
<accession>A0A936Z644</accession>
<dbReference type="AlphaFoldDB" id="A0A936Z644"/>
<gene>
    <name evidence="6" type="ORF">JKG68_01590</name>
</gene>
<dbReference type="RefSeq" id="WP_202055322.1">
    <property type="nucleotide sequence ID" value="NZ_JAEQMY010000001.1"/>
</dbReference>
<dbReference type="GO" id="GO:0000160">
    <property type="term" value="P:phosphorelay signal transduction system"/>
    <property type="evidence" value="ECO:0007669"/>
    <property type="project" value="InterPro"/>
</dbReference>
<sequence length="112" mass="12199">MMESYGFPTPPVVLVVDDEPLVRMTAADELDEAGFQILEAANANEALGVLEERAGEVQVLFTDVNMPGSMDGLALAEQVHQRWPHVLLLISSGYAQLHPAEIPDHGHFVPKP</sequence>
<name>A0A936Z644_9HYPH</name>
<evidence type="ECO:0000259" key="5">
    <source>
        <dbReference type="PROSITE" id="PS50110"/>
    </source>
</evidence>
<evidence type="ECO:0000313" key="6">
    <source>
        <dbReference type="EMBL" id="MBL0402656.1"/>
    </source>
</evidence>